<dbReference type="Proteomes" id="UP000193396">
    <property type="component" value="Unassembled WGS sequence"/>
</dbReference>
<accession>A0A1Y2LA82</accession>
<proteinExistence type="predicted"/>
<evidence type="ECO:0000313" key="2">
    <source>
        <dbReference type="Proteomes" id="UP000193396"/>
    </source>
</evidence>
<protein>
    <submittedName>
        <fullName evidence="1">Uncharacterized protein</fullName>
    </submittedName>
</protein>
<reference evidence="1 2" key="1">
    <citation type="submission" date="2014-03" db="EMBL/GenBank/DDBJ databases">
        <title>The draft genome sequence of Thalassospira alkalitolerans JCM 18968.</title>
        <authorList>
            <person name="Lai Q."/>
            <person name="Shao Z."/>
        </authorList>
    </citation>
    <scope>NUCLEOTIDE SEQUENCE [LARGE SCALE GENOMIC DNA]</scope>
    <source>
        <strain evidence="1 2">JCM 18968</strain>
    </source>
</reference>
<comment type="caution">
    <text evidence="1">The sequence shown here is derived from an EMBL/GenBank/DDBJ whole genome shotgun (WGS) entry which is preliminary data.</text>
</comment>
<sequence>MHQNLTASFRGNVFETDRRHRAYGVTLLKSRHGLLLVLASHLFALKLSGGGRDDLVEFAFRRILEIEVETFTHCAALAHDAAKLEVEFDIPCIAFEVVENHNEVLGRTRIHIGEKRHHAGAFYEITTA</sequence>
<evidence type="ECO:0000313" key="1">
    <source>
        <dbReference type="EMBL" id="OSQ47046.1"/>
    </source>
</evidence>
<organism evidence="1 2">
    <name type="scientific">Thalassospira alkalitolerans</name>
    <dbReference type="NCBI Taxonomy" id="1293890"/>
    <lineage>
        <taxon>Bacteria</taxon>
        <taxon>Pseudomonadati</taxon>
        <taxon>Pseudomonadota</taxon>
        <taxon>Alphaproteobacteria</taxon>
        <taxon>Rhodospirillales</taxon>
        <taxon>Thalassospiraceae</taxon>
        <taxon>Thalassospira</taxon>
    </lineage>
</organism>
<dbReference type="EMBL" id="JFKB01000009">
    <property type="protein sequence ID" value="OSQ47046.1"/>
    <property type="molecule type" value="Genomic_DNA"/>
</dbReference>
<name>A0A1Y2LA82_9PROT</name>
<gene>
    <name evidence="1" type="ORF">TALK_13530</name>
</gene>
<dbReference type="AlphaFoldDB" id="A0A1Y2LA82"/>
<keyword evidence="2" id="KW-1185">Reference proteome</keyword>